<accession>A0A8J2LFY6</accession>
<dbReference type="PROSITE" id="PS50240">
    <property type="entry name" value="TRYPSIN_DOM"/>
    <property type="match status" value="1"/>
</dbReference>
<evidence type="ECO:0000259" key="5">
    <source>
        <dbReference type="PROSITE" id="PS01180"/>
    </source>
</evidence>
<dbReference type="AlphaFoldDB" id="A0A8J2LFY6"/>
<sequence>ECRHSLQISLFQQTVHSGGTDKLDAGLLLRALENGSDSGGNIIGFGAMKKLPNILLKRQKVKNSDQLTEPVNIDPPPCVQTTFLHPEFGQKIFPDDAQSLELKNSTHCNWNLIGTEVCTPKLSCPTFELPPDCDNHYMLVVDGSRGAQKFCASEGPQDIIASNSLRDLYILLNGTLNTEMKLKCTVTCTHRGHGTALRTSFESKVERKCMCGQKPGSDRIVNGYEGKKSEFPWLVAIVESQTRQPFCGASIVNDRFILTAAHCFKGKYMDYRRVQLLLQAEILDSTPNSGVTGEKHQPKAYSDAELNKLDKGNGTIRLNIDEIFIHPLYVSETNDFDVAMVRTVEPINITAKTQNPICFPPLGSYGVTYAHQQAIVAGWGLPSTEAPGTNTRLQKLNVSVFSQPMCKEYYAHRANKRMMCAGYKEGGRDSCMGDSGGPLMLETEQKVWTQIGTVSWGEGCAVAGNPGVYYRLTEIGQWATYVSNLLGATWCDLPPSIKKFQP</sequence>
<keyword evidence="8" id="KW-1185">Reference proteome</keyword>
<dbReference type="PROSITE" id="PS00134">
    <property type="entry name" value="TRYPSIN_HIS"/>
    <property type="match status" value="1"/>
</dbReference>
<dbReference type="GO" id="GO:0004252">
    <property type="term" value="F:serine-type endopeptidase activity"/>
    <property type="evidence" value="ECO:0007669"/>
    <property type="project" value="InterPro"/>
</dbReference>
<gene>
    <name evidence="7" type="ORF">AFUS01_LOCUS43048</name>
</gene>
<comment type="similarity">
    <text evidence="2">Belongs to the peptidase S1 family. CLIP subfamily.</text>
</comment>
<organism evidence="7 8">
    <name type="scientific">Allacma fusca</name>
    <dbReference type="NCBI Taxonomy" id="39272"/>
    <lineage>
        <taxon>Eukaryota</taxon>
        <taxon>Metazoa</taxon>
        <taxon>Ecdysozoa</taxon>
        <taxon>Arthropoda</taxon>
        <taxon>Hexapoda</taxon>
        <taxon>Collembola</taxon>
        <taxon>Symphypleona</taxon>
        <taxon>Sminthuridae</taxon>
        <taxon>Allacma</taxon>
    </lineage>
</organism>
<comment type="caution">
    <text evidence="7">The sequence shown here is derived from an EMBL/GenBank/DDBJ whole genome shotgun (WGS) entry which is preliminary data.</text>
</comment>
<dbReference type="InterPro" id="IPR000859">
    <property type="entry name" value="CUB_dom"/>
</dbReference>
<feature type="domain" description="CUB" evidence="5">
    <location>
        <begin position="63"/>
        <end position="164"/>
    </location>
</feature>
<dbReference type="SMART" id="SM00020">
    <property type="entry name" value="Tryp_SPc"/>
    <property type="match status" value="1"/>
</dbReference>
<proteinExistence type="inferred from homology"/>
<dbReference type="InterPro" id="IPR018114">
    <property type="entry name" value="TRYPSIN_HIS"/>
</dbReference>
<dbReference type="OrthoDB" id="414661at2759"/>
<evidence type="ECO:0000313" key="8">
    <source>
        <dbReference type="Proteomes" id="UP000708208"/>
    </source>
</evidence>
<feature type="domain" description="Peptidase S1" evidence="6">
    <location>
        <begin position="220"/>
        <end position="484"/>
    </location>
</feature>
<dbReference type="FunFam" id="2.40.10.10:FF:000002">
    <property type="entry name" value="Transmembrane protease serine"/>
    <property type="match status" value="1"/>
</dbReference>
<dbReference type="Proteomes" id="UP000708208">
    <property type="component" value="Unassembled WGS sequence"/>
</dbReference>
<protein>
    <submittedName>
        <fullName evidence="7">Uncharacterized protein</fullName>
    </submittedName>
</protein>
<name>A0A8J2LFY6_9HEXA</name>
<dbReference type="PANTHER" id="PTHR24252:SF7">
    <property type="entry name" value="HYALIN"/>
    <property type="match status" value="1"/>
</dbReference>
<keyword evidence="1" id="KW-1015">Disulfide bond</keyword>
<dbReference type="InterPro" id="IPR033116">
    <property type="entry name" value="TRYPSIN_SER"/>
</dbReference>
<keyword evidence="4" id="KW-0378">Hydrolase</keyword>
<evidence type="ECO:0000313" key="7">
    <source>
        <dbReference type="EMBL" id="CAG7833425.1"/>
    </source>
</evidence>
<dbReference type="Pfam" id="PF00089">
    <property type="entry name" value="Trypsin"/>
    <property type="match status" value="1"/>
</dbReference>
<evidence type="ECO:0000256" key="4">
    <source>
        <dbReference type="RuleBase" id="RU363034"/>
    </source>
</evidence>
<dbReference type="CDD" id="cd00190">
    <property type="entry name" value="Tryp_SPc"/>
    <property type="match status" value="1"/>
</dbReference>
<dbReference type="PROSITE" id="PS01180">
    <property type="entry name" value="CUB"/>
    <property type="match status" value="1"/>
</dbReference>
<dbReference type="InterPro" id="IPR001254">
    <property type="entry name" value="Trypsin_dom"/>
</dbReference>
<keyword evidence="4" id="KW-0645">Protease</keyword>
<evidence type="ECO:0000256" key="2">
    <source>
        <dbReference type="ARBA" id="ARBA00024195"/>
    </source>
</evidence>
<keyword evidence="4" id="KW-0720">Serine protease</keyword>
<evidence type="ECO:0000256" key="1">
    <source>
        <dbReference type="ARBA" id="ARBA00023157"/>
    </source>
</evidence>
<evidence type="ECO:0000256" key="3">
    <source>
        <dbReference type="PROSITE-ProRule" id="PRU00059"/>
    </source>
</evidence>
<dbReference type="EMBL" id="CAJVCH010569873">
    <property type="protein sequence ID" value="CAG7833425.1"/>
    <property type="molecule type" value="Genomic_DNA"/>
</dbReference>
<dbReference type="PANTHER" id="PTHR24252">
    <property type="entry name" value="ACROSIN-RELATED"/>
    <property type="match status" value="1"/>
</dbReference>
<comment type="caution">
    <text evidence="3">Lacks conserved residue(s) required for the propagation of feature annotation.</text>
</comment>
<dbReference type="PROSITE" id="PS00135">
    <property type="entry name" value="TRYPSIN_SER"/>
    <property type="match status" value="1"/>
</dbReference>
<evidence type="ECO:0000259" key="6">
    <source>
        <dbReference type="PROSITE" id="PS50240"/>
    </source>
</evidence>
<dbReference type="GO" id="GO:0006508">
    <property type="term" value="P:proteolysis"/>
    <property type="evidence" value="ECO:0007669"/>
    <property type="project" value="UniProtKB-KW"/>
</dbReference>
<reference evidence="7" key="1">
    <citation type="submission" date="2021-06" db="EMBL/GenBank/DDBJ databases">
        <authorList>
            <person name="Hodson N. C."/>
            <person name="Mongue J. A."/>
            <person name="Jaron S. K."/>
        </authorList>
    </citation>
    <scope>NUCLEOTIDE SEQUENCE</scope>
</reference>
<feature type="non-terminal residue" evidence="7">
    <location>
        <position position="1"/>
    </location>
</feature>